<evidence type="ECO:0000313" key="2">
    <source>
        <dbReference type="Proteomes" id="UP000218615"/>
    </source>
</evidence>
<dbReference type="Proteomes" id="UP000218615">
    <property type="component" value="Unassembled WGS sequence"/>
</dbReference>
<sequence length="91" mass="11056">MPRKEIIASYFKRLLNHIFICTYRKDNNMIDIETEVKDIKRYVIEISKKVDELLYEKEIISMMKLAEKSLSGFFENEPDIYKLEDLKVRYK</sequence>
<name>A0A284VS33_9EURY</name>
<gene>
    <name evidence="1" type="ORF">MNV_560049</name>
</gene>
<keyword evidence="2" id="KW-1185">Reference proteome</keyword>
<proteinExistence type="predicted"/>
<evidence type="ECO:0000313" key="1">
    <source>
        <dbReference type="EMBL" id="SNQ62003.1"/>
    </source>
</evidence>
<reference evidence="2" key="1">
    <citation type="submission" date="2017-06" db="EMBL/GenBank/DDBJ databases">
        <authorList>
            <person name="Cremers G."/>
        </authorList>
    </citation>
    <scope>NUCLEOTIDE SEQUENCE [LARGE SCALE GENOMIC DNA]</scope>
</reference>
<accession>A0A284VS33</accession>
<dbReference type="AlphaFoldDB" id="A0A284VS33"/>
<organism evidence="1 2">
    <name type="scientific">Candidatus Methanoperedens nitratireducens</name>
    <dbReference type="NCBI Taxonomy" id="1392998"/>
    <lineage>
        <taxon>Archaea</taxon>
        <taxon>Methanobacteriati</taxon>
        <taxon>Methanobacteriota</taxon>
        <taxon>Stenosarchaea group</taxon>
        <taxon>Methanomicrobia</taxon>
        <taxon>Methanosarcinales</taxon>
        <taxon>ANME-2 cluster</taxon>
        <taxon>Candidatus Methanoperedentaceae</taxon>
        <taxon>Candidatus Methanoperedens</taxon>
    </lineage>
</organism>
<protein>
    <submittedName>
        <fullName evidence="1">Uncharacterized protein</fullName>
    </submittedName>
</protein>
<dbReference type="EMBL" id="FZMP01000203">
    <property type="protein sequence ID" value="SNQ62003.1"/>
    <property type="molecule type" value="Genomic_DNA"/>
</dbReference>